<dbReference type="PANTHER" id="PTHR13061:SF29">
    <property type="entry name" value="GAMMA CARBONIC ANHYDRASE-LIKE 1, MITOCHONDRIAL-RELATED"/>
    <property type="match status" value="1"/>
</dbReference>
<comment type="caution">
    <text evidence="2">The sequence shown here is derived from an EMBL/GenBank/DDBJ whole genome shotgun (WGS) entry which is preliminary data.</text>
</comment>
<dbReference type="OrthoDB" id="6745537at2759"/>
<dbReference type="EMBL" id="VRVR01000021">
    <property type="protein sequence ID" value="KAF0852696.1"/>
    <property type="molecule type" value="Genomic_DNA"/>
</dbReference>
<gene>
    <name evidence="2" type="ORF">ANDGO_05623</name>
</gene>
<dbReference type="Proteomes" id="UP000799049">
    <property type="component" value="Unassembled WGS sequence"/>
</dbReference>
<evidence type="ECO:0000313" key="2">
    <source>
        <dbReference type="EMBL" id="KAF0852696.1"/>
    </source>
</evidence>
<sequence length="265" mass="27497">MKRSALRLVRYSSTGVTPSLGASGPAAPSSPLQALRSLFRGFYEPYSSHRSILRLGSAAPSVSAESYIAESALVAGHVQIADRVSVWPDAIVRSEPSSTASSSSSSPSNSSAASSTSAAVDGASVLHVGYGSNVQDGAIVTGATVIGSFVTIGHGAQLHSTKVGDESLIGMGAVLMPGSVVEPRSIVAAGAVVGAGVVVKEGEVWGGVPARRLRATKETEQEYFMKSAEEYWKLAIKHRENTDAGEASLWKQAQTIRKELGIQDL</sequence>
<dbReference type="Pfam" id="PF00132">
    <property type="entry name" value="Hexapep"/>
    <property type="match status" value="1"/>
</dbReference>
<reference evidence="2" key="1">
    <citation type="submission" date="2019-09" db="EMBL/GenBank/DDBJ databases">
        <title>The Mitochondrial Proteome of the Jakobid, Andalucia godoyi, a Protist With the Most Gene-Rich and Bacteria-Like Mitochondrial Genome.</title>
        <authorList>
            <person name="Gray M.W."/>
            <person name="Burger G."/>
            <person name="Derelle R."/>
            <person name="Klimes V."/>
            <person name="Leger M."/>
            <person name="Sarrasin M."/>
            <person name="Vlcek C."/>
            <person name="Roger A.J."/>
            <person name="Elias M."/>
            <person name="Lang B.F."/>
        </authorList>
    </citation>
    <scope>NUCLEOTIDE SEQUENCE</scope>
    <source>
        <strain evidence="2">And28</strain>
    </source>
</reference>
<dbReference type="PANTHER" id="PTHR13061">
    <property type="entry name" value="DYNACTIN SUBUNIT P25"/>
    <property type="match status" value="1"/>
</dbReference>
<dbReference type="InterPro" id="IPR050484">
    <property type="entry name" value="Transf_Hexapept/Carb_Anhydrase"/>
</dbReference>
<name>A0A8K0AHZ5_ANDGO</name>
<evidence type="ECO:0000256" key="1">
    <source>
        <dbReference type="SAM" id="MobiDB-lite"/>
    </source>
</evidence>
<accession>A0A8K0AHZ5</accession>
<dbReference type="AlphaFoldDB" id="A0A8K0AHZ5"/>
<proteinExistence type="predicted"/>
<evidence type="ECO:0000313" key="3">
    <source>
        <dbReference type="Proteomes" id="UP000799049"/>
    </source>
</evidence>
<organism evidence="2 3">
    <name type="scientific">Andalucia godoyi</name>
    <name type="common">Flagellate</name>
    <dbReference type="NCBI Taxonomy" id="505711"/>
    <lineage>
        <taxon>Eukaryota</taxon>
        <taxon>Discoba</taxon>
        <taxon>Jakobida</taxon>
        <taxon>Andalucina</taxon>
        <taxon>Andaluciidae</taxon>
        <taxon>Andalucia</taxon>
    </lineage>
</organism>
<dbReference type="InterPro" id="IPR001451">
    <property type="entry name" value="Hexapep"/>
</dbReference>
<dbReference type="InterPro" id="IPR011004">
    <property type="entry name" value="Trimer_LpxA-like_sf"/>
</dbReference>
<dbReference type="SUPFAM" id="SSF51161">
    <property type="entry name" value="Trimeric LpxA-like enzymes"/>
    <property type="match status" value="1"/>
</dbReference>
<feature type="region of interest" description="Disordered" evidence="1">
    <location>
        <begin position="95"/>
        <end position="114"/>
    </location>
</feature>
<dbReference type="Gene3D" id="2.160.10.10">
    <property type="entry name" value="Hexapeptide repeat proteins"/>
    <property type="match status" value="1"/>
</dbReference>
<protein>
    <submittedName>
        <fullName evidence="2">Mitochondrial Complex I (CI) NADH:ubiquinone oxidoreductase subunit gamma carbonic anhydrase 1</fullName>
    </submittedName>
</protein>
<keyword evidence="3" id="KW-1185">Reference proteome</keyword>